<dbReference type="InterPro" id="IPR003849">
    <property type="entry name" value="Preprotein_translocase_YajC"/>
</dbReference>
<dbReference type="EMBL" id="FOHS01000001">
    <property type="protein sequence ID" value="SES71936.1"/>
    <property type="molecule type" value="Genomic_DNA"/>
</dbReference>
<comment type="subcellular location">
    <subcellularLocation>
        <location evidence="1">Cell membrane</location>
        <topology evidence="1">Single-pass membrane protein</topology>
    </subcellularLocation>
</comment>
<keyword evidence="4" id="KW-0813">Transport</keyword>
<evidence type="ECO:0000256" key="8">
    <source>
        <dbReference type="ARBA" id="ARBA00022989"/>
    </source>
</evidence>
<dbReference type="GO" id="GO:0005886">
    <property type="term" value="C:plasma membrane"/>
    <property type="evidence" value="ECO:0007669"/>
    <property type="project" value="UniProtKB-SubCell"/>
</dbReference>
<feature type="transmembrane region" description="Helical" evidence="11">
    <location>
        <begin position="12"/>
        <end position="33"/>
    </location>
</feature>
<keyword evidence="10 11" id="KW-0472">Membrane</keyword>
<dbReference type="PANTHER" id="PTHR33909:SF1">
    <property type="entry name" value="SEC TRANSLOCON ACCESSORY COMPLEX SUBUNIT YAJC"/>
    <property type="match status" value="1"/>
</dbReference>
<evidence type="ECO:0000256" key="9">
    <source>
        <dbReference type="ARBA" id="ARBA00023010"/>
    </source>
</evidence>
<dbReference type="Pfam" id="PF02699">
    <property type="entry name" value="YajC"/>
    <property type="match status" value="1"/>
</dbReference>
<accession>A0A1H9YTP7</accession>
<dbReference type="AlphaFoldDB" id="A0A1H9YTP7"/>
<dbReference type="SMART" id="SM01323">
    <property type="entry name" value="YajC"/>
    <property type="match status" value="1"/>
</dbReference>
<dbReference type="PRINTS" id="PR01853">
    <property type="entry name" value="YAJCTRNLCASE"/>
</dbReference>
<dbReference type="NCBIfam" id="TIGR00739">
    <property type="entry name" value="yajC"/>
    <property type="match status" value="1"/>
</dbReference>
<evidence type="ECO:0000256" key="11">
    <source>
        <dbReference type="SAM" id="Phobius"/>
    </source>
</evidence>
<keyword evidence="5" id="KW-1003">Cell membrane</keyword>
<keyword evidence="7" id="KW-0653">Protein transport</keyword>
<gene>
    <name evidence="12" type="ORF">SAMN04487998_0067</name>
</gene>
<name>A0A1H9YTP7_9BACT</name>
<evidence type="ECO:0000256" key="6">
    <source>
        <dbReference type="ARBA" id="ARBA00022692"/>
    </source>
</evidence>
<evidence type="ECO:0000256" key="1">
    <source>
        <dbReference type="ARBA" id="ARBA00004162"/>
    </source>
</evidence>
<dbReference type="RefSeq" id="WP_092767168.1">
    <property type="nucleotide sequence ID" value="NZ_FOHS01000001.1"/>
</dbReference>
<reference evidence="13" key="1">
    <citation type="submission" date="2016-10" db="EMBL/GenBank/DDBJ databases">
        <authorList>
            <person name="Varghese N."/>
            <person name="Submissions S."/>
        </authorList>
    </citation>
    <scope>NUCLEOTIDE SEQUENCE [LARGE SCALE GENOMIC DNA]</scope>
    <source>
        <strain evidence="13">DSM 15310</strain>
    </source>
</reference>
<evidence type="ECO:0000256" key="5">
    <source>
        <dbReference type="ARBA" id="ARBA00022475"/>
    </source>
</evidence>
<dbReference type="PANTHER" id="PTHR33909">
    <property type="entry name" value="SEC TRANSLOCON ACCESSORY COMPLEX SUBUNIT YAJC"/>
    <property type="match status" value="1"/>
</dbReference>
<evidence type="ECO:0000256" key="2">
    <source>
        <dbReference type="ARBA" id="ARBA00006742"/>
    </source>
</evidence>
<evidence type="ECO:0000256" key="4">
    <source>
        <dbReference type="ARBA" id="ARBA00022448"/>
    </source>
</evidence>
<keyword evidence="8 11" id="KW-1133">Transmembrane helix</keyword>
<proteinExistence type="inferred from homology"/>
<dbReference type="STRING" id="82805.SAMN04487998_0067"/>
<dbReference type="OrthoDB" id="9800132at2"/>
<evidence type="ECO:0000256" key="3">
    <source>
        <dbReference type="ARBA" id="ARBA00014962"/>
    </source>
</evidence>
<evidence type="ECO:0000313" key="13">
    <source>
        <dbReference type="Proteomes" id="UP000198697"/>
    </source>
</evidence>
<dbReference type="GO" id="GO:0015031">
    <property type="term" value="P:protein transport"/>
    <property type="evidence" value="ECO:0007669"/>
    <property type="project" value="UniProtKB-KW"/>
</dbReference>
<keyword evidence="6 11" id="KW-0812">Transmembrane</keyword>
<keyword evidence="9" id="KW-0811">Translocation</keyword>
<evidence type="ECO:0000256" key="10">
    <source>
        <dbReference type="ARBA" id="ARBA00023136"/>
    </source>
</evidence>
<organism evidence="12 13">
    <name type="scientific">Hymenobacter actinosclerus</name>
    <dbReference type="NCBI Taxonomy" id="82805"/>
    <lineage>
        <taxon>Bacteria</taxon>
        <taxon>Pseudomonadati</taxon>
        <taxon>Bacteroidota</taxon>
        <taxon>Cytophagia</taxon>
        <taxon>Cytophagales</taxon>
        <taxon>Hymenobacteraceae</taxon>
        <taxon>Hymenobacter</taxon>
    </lineage>
</organism>
<dbReference type="Proteomes" id="UP000198697">
    <property type="component" value="Unassembled WGS sequence"/>
</dbReference>
<evidence type="ECO:0000313" key="12">
    <source>
        <dbReference type="EMBL" id="SES71936.1"/>
    </source>
</evidence>
<keyword evidence="13" id="KW-1185">Reference proteome</keyword>
<comment type="similarity">
    <text evidence="2">Belongs to the YajC family.</text>
</comment>
<evidence type="ECO:0000256" key="7">
    <source>
        <dbReference type="ARBA" id="ARBA00022927"/>
    </source>
</evidence>
<protein>
    <recommendedName>
        <fullName evidence="3">Sec translocon accessory complex subunit YajC</fullName>
    </recommendedName>
</protein>
<sequence length="106" mass="11253">MFASLLLQAPAAGAGGLIQYLPLVAMAGVVYFFMIRPQQKRTAAAKNFRASLAKGSHVVTIGGLHGKIVELSEESVTVEVDKAVRLRFDRAAIAREVVSKTAVAAE</sequence>